<keyword evidence="4" id="KW-1185">Reference proteome</keyword>
<evidence type="ECO:0000313" key="3">
    <source>
        <dbReference type="EMBL" id="MDI2098651.1"/>
    </source>
</evidence>
<dbReference type="SUPFAM" id="SSF56317">
    <property type="entry name" value="Carbon-nitrogen hydrolase"/>
    <property type="match status" value="1"/>
</dbReference>
<evidence type="ECO:0000313" key="4">
    <source>
        <dbReference type="Proteomes" id="UP001321506"/>
    </source>
</evidence>
<dbReference type="Gene3D" id="3.60.110.10">
    <property type="entry name" value="Carbon-nitrogen hydrolase"/>
    <property type="match status" value="1"/>
</dbReference>
<dbReference type="Proteomes" id="UP001321506">
    <property type="component" value="Unassembled WGS sequence"/>
</dbReference>
<dbReference type="AlphaFoldDB" id="A0AAW6T7H7"/>
<dbReference type="Pfam" id="PF00795">
    <property type="entry name" value="CN_hydrolase"/>
    <property type="match status" value="1"/>
</dbReference>
<sequence>MVTTRIAVAQFESTAEVQANRDKMVALTKEAAAGGADLVMFHELATTDYFCYDDEESKHFALAEPVPGPSTDALLEAARSTGVAVLLPLYEVDAATRYNTVVYLDPERGILGKYRKTHIPVLGATNGQKGANEGFYFDAGDTGFVLPGPIAGLSTGSAICYDRHFPESGRAYAMQGAHLLFVPTASYRDSIIKEIWKAELQTFAFQNSIYVAGVNKIGPVLGDGVKPGSRYPGGSVIFSPEGRVLAECGDGEEIAYADVDAEHCERVRAGAMNFLNARQPQHYGLLVSSGAE</sequence>
<protein>
    <submittedName>
        <fullName evidence="3">Carbon-nitrogen hydrolase family protein</fullName>
    </submittedName>
</protein>
<dbReference type="GO" id="GO:0016811">
    <property type="term" value="F:hydrolase activity, acting on carbon-nitrogen (but not peptide) bonds, in linear amides"/>
    <property type="evidence" value="ECO:0007669"/>
    <property type="project" value="TreeGrafter"/>
</dbReference>
<feature type="domain" description="CN hydrolase" evidence="2">
    <location>
        <begin position="4"/>
        <end position="261"/>
    </location>
</feature>
<dbReference type="CDD" id="cd07197">
    <property type="entry name" value="nitrilase"/>
    <property type="match status" value="1"/>
</dbReference>
<comment type="caution">
    <text evidence="3">The sequence shown here is derived from an EMBL/GenBank/DDBJ whole genome shotgun (WGS) entry which is preliminary data.</text>
</comment>
<dbReference type="PANTHER" id="PTHR43674">
    <property type="entry name" value="NITRILASE C965.09-RELATED"/>
    <property type="match status" value="1"/>
</dbReference>
<evidence type="ECO:0000259" key="2">
    <source>
        <dbReference type="PROSITE" id="PS50263"/>
    </source>
</evidence>
<organism evidence="3 4">
    <name type="scientific">Ruicaihuangia caeni</name>
    <dbReference type="NCBI Taxonomy" id="3042517"/>
    <lineage>
        <taxon>Bacteria</taxon>
        <taxon>Bacillati</taxon>
        <taxon>Actinomycetota</taxon>
        <taxon>Actinomycetes</taxon>
        <taxon>Micrococcales</taxon>
        <taxon>Microbacteriaceae</taxon>
        <taxon>Ruicaihuangia</taxon>
    </lineage>
</organism>
<keyword evidence="1 3" id="KW-0378">Hydrolase</keyword>
<dbReference type="InterPro" id="IPR036526">
    <property type="entry name" value="C-N_Hydrolase_sf"/>
</dbReference>
<gene>
    <name evidence="3" type="ORF">QF206_06695</name>
</gene>
<accession>A0AAW6T7H7</accession>
<dbReference type="InterPro" id="IPR003010">
    <property type="entry name" value="C-N_Hydrolase"/>
</dbReference>
<dbReference type="RefSeq" id="WP_281488432.1">
    <property type="nucleotide sequence ID" value="NZ_JASATX010000002.1"/>
</dbReference>
<dbReference type="InterPro" id="IPR050345">
    <property type="entry name" value="Aliph_Amidase/BUP"/>
</dbReference>
<name>A0AAW6T7H7_9MICO</name>
<evidence type="ECO:0000256" key="1">
    <source>
        <dbReference type="ARBA" id="ARBA00022801"/>
    </source>
</evidence>
<dbReference type="PROSITE" id="PS50263">
    <property type="entry name" value="CN_HYDROLASE"/>
    <property type="match status" value="1"/>
</dbReference>
<reference evidence="3 4" key="1">
    <citation type="submission" date="2023-04" db="EMBL/GenBank/DDBJ databases">
        <title>Klugiella caeni sp. nov. isolated from the sludge of biochemical tank.</title>
        <authorList>
            <person name="Geng K."/>
        </authorList>
    </citation>
    <scope>NUCLEOTIDE SEQUENCE [LARGE SCALE GENOMIC DNA]</scope>
    <source>
        <strain evidence="3 4">YN-L-19</strain>
    </source>
</reference>
<dbReference type="EMBL" id="JASATX010000002">
    <property type="protein sequence ID" value="MDI2098651.1"/>
    <property type="molecule type" value="Genomic_DNA"/>
</dbReference>
<dbReference type="PANTHER" id="PTHR43674:SF2">
    <property type="entry name" value="BETA-UREIDOPROPIONASE"/>
    <property type="match status" value="1"/>
</dbReference>
<proteinExistence type="predicted"/>